<feature type="transmembrane region" description="Helical" evidence="9">
    <location>
        <begin position="67"/>
        <end position="87"/>
    </location>
</feature>
<feature type="transmembrane region" description="Helical" evidence="9">
    <location>
        <begin position="99"/>
        <end position="117"/>
    </location>
</feature>
<dbReference type="SUPFAM" id="SSF51735">
    <property type="entry name" value="NAD(P)-binding Rossmann-fold domains"/>
    <property type="match status" value="1"/>
</dbReference>
<keyword evidence="4" id="KW-1003">Cell membrane</keyword>
<evidence type="ECO:0000256" key="7">
    <source>
        <dbReference type="ARBA" id="ARBA00022989"/>
    </source>
</evidence>
<dbReference type="GO" id="GO:0005886">
    <property type="term" value="C:plasma membrane"/>
    <property type="evidence" value="ECO:0007669"/>
    <property type="project" value="UniProtKB-SubCell"/>
</dbReference>
<keyword evidence="7 9" id="KW-1133">Transmembrane helix</keyword>
<dbReference type="EMBL" id="DTAB01000359">
    <property type="protein sequence ID" value="HGN85767.1"/>
    <property type="molecule type" value="Genomic_DNA"/>
</dbReference>
<dbReference type="PANTHER" id="PTHR30576:SF4">
    <property type="entry name" value="UNDECAPRENYL-PHOSPHATE GALACTOSE PHOSPHOTRANSFERASE"/>
    <property type="match status" value="1"/>
</dbReference>
<feature type="transmembrane region" description="Helical" evidence="9">
    <location>
        <begin position="152"/>
        <end position="175"/>
    </location>
</feature>
<feature type="transmembrane region" description="Helical" evidence="9">
    <location>
        <begin position="23"/>
        <end position="47"/>
    </location>
</feature>
<evidence type="ECO:0000256" key="9">
    <source>
        <dbReference type="SAM" id="Phobius"/>
    </source>
</evidence>
<evidence type="ECO:0000256" key="6">
    <source>
        <dbReference type="ARBA" id="ARBA00022692"/>
    </source>
</evidence>
<accession>A0A7V4AMZ7</accession>
<comment type="caution">
    <text evidence="11">The sequence shown here is derived from an EMBL/GenBank/DDBJ whole genome shotgun (WGS) entry which is preliminary data.</text>
</comment>
<feature type="transmembrane region" description="Helical" evidence="9">
    <location>
        <begin position="288"/>
        <end position="312"/>
    </location>
</feature>
<keyword evidence="6 9" id="KW-0812">Transmembrane</keyword>
<sequence>MTPREVRASGGHSGSSALPLAQVLGWITLLAADLVALEGSLLLGFAVREALGSLFPAKVPLGHLASVAWGLLFFPLGYALAGLYPGYGLPPVERMRRKVQVTLLMFLALIAWEWLFLREGWSRGVLAFAFAFALVLPPLAEALMREGLVRLGLWGTPVLILGAGKTGALVARALLREKALGLRPVGFLDDDPAKREKEVEGLPVLGTLAEAEAWARQGVRTAVLAMPGVGRERLAALLESLPFPKVVLVPDLLGLQSLWVSSRDLGGILAIEVRKNLLLRRNRFLKRFLDYALGIPLFLVALPIIGFFALWIKRVSPGPAFYTQERVGYLGKTFRVWKLRTMYPNAERRLAEYLAVNPEARVEWERYFKLRDDPRILPGVGHFLRRTSLDELPQLWNVLRGEMSLVGPRPFPAYHLEAFSSSFRTLRQSVLPGLTGLWQVSSRSEGDLEVQEAMDTYYIRNWSLWLDLYILARTAWVVLTRKGAY</sequence>
<organism evidence="11">
    <name type="scientific">Thermus tengchongensis</name>
    <dbReference type="NCBI Taxonomy" id="1214928"/>
    <lineage>
        <taxon>Bacteria</taxon>
        <taxon>Thermotogati</taxon>
        <taxon>Deinococcota</taxon>
        <taxon>Deinococci</taxon>
        <taxon>Thermales</taxon>
        <taxon>Thermaceae</taxon>
        <taxon>Thermus</taxon>
    </lineage>
</organism>
<evidence type="ECO:0000259" key="10">
    <source>
        <dbReference type="Pfam" id="PF02397"/>
    </source>
</evidence>
<dbReference type="NCBIfam" id="TIGR03025">
    <property type="entry name" value="EPS_sugtrans"/>
    <property type="match status" value="1"/>
</dbReference>
<keyword evidence="8 9" id="KW-0472">Membrane</keyword>
<dbReference type="NCBIfam" id="TIGR03022">
    <property type="entry name" value="WbaP_sugtrans"/>
    <property type="match status" value="1"/>
</dbReference>
<protein>
    <submittedName>
        <fullName evidence="11">Undecaprenyl-phosphate galactose phosphotransferase WbaP</fullName>
    </submittedName>
</protein>
<name>A0A7V4AMZ7_9DEIN</name>
<evidence type="ECO:0000256" key="3">
    <source>
        <dbReference type="ARBA" id="ARBA00006464"/>
    </source>
</evidence>
<dbReference type="InterPro" id="IPR036291">
    <property type="entry name" value="NAD(P)-bd_dom_sf"/>
</dbReference>
<evidence type="ECO:0000256" key="1">
    <source>
        <dbReference type="ARBA" id="ARBA00004141"/>
    </source>
</evidence>
<dbReference type="GO" id="GO:0016780">
    <property type="term" value="F:phosphotransferase activity, for other substituted phosphate groups"/>
    <property type="evidence" value="ECO:0007669"/>
    <property type="project" value="TreeGrafter"/>
</dbReference>
<comment type="similarity">
    <text evidence="3">Belongs to the bacterial sugar transferase family.</text>
</comment>
<dbReference type="Gene3D" id="3.40.50.720">
    <property type="entry name" value="NAD(P)-binding Rossmann-like Domain"/>
    <property type="match status" value="1"/>
</dbReference>
<dbReference type="Pfam" id="PF13727">
    <property type="entry name" value="CoA_binding_3"/>
    <property type="match status" value="1"/>
</dbReference>
<keyword evidence="5 11" id="KW-0808">Transferase</keyword>
<evidence type="ECO:0000256" key="8">
    <source>
        <dbReference type="ARBA" id="ARBA00023136"/>
    </source>
</evidence>
<gene>
    <name evidence="11" type="primary">wbaP</name>
    <name evidence="11" type="ORF">ENT80_06315</name>
</gene>
<evidence type="ECO:0000256" key="4">
    <source>
        <dbReference type="ARBA" id="ARBA00022475"/>
    </source>
</evidence>
<dbReference type="InterPro" id="IPR017472">
    <property type="entry name" value="Undecaprenyl-P_galact_Ptfrase"/>
</dbReference>
<reference evidence="11" key="1">
    <citation type="journal article" date="2020" name="mSystems">
        <title>Genome- and Community-Level Interaction Insights into Carbon Utilization and Element Cycling Functions of Hydrothermarchaeota in Hydrothermal Sediment.</title>
        <authorList>
            <person name="Zhou Z."/>
            <person name="Liu Y."/>
            <person name="Xu W."/>
            <person name="Pan J."/>
            <person name="Luo Z.H."/>
            <person name="Li M."/>
        </authorList>
    </citation>
    <scope>NUCLEOTIDE SEQUENCE [LARGE SCALE GENOMIC DNA]</scope>
    <source>
        <strain evidence="11">SpSt-611</strain>
    </source>
</reference>
<evidence type="ECO:0000256" key="2">
    <source>
        <dbReference type="ARBA" id="ARBA00004236"/>
    </source>
</evidence>
<dbReference type="Pfam" id="PF02397">
    <property type="entry name" value="Bac_transf"/>
    <property type="match status" value="1"/>
</dbReference>
<evidence type="ECO:0000313" key="11">
    <source>
        <dbReference type="EMBL" id="HGN85767.1"/>
    </source>
</evidence>
<dbReference type="GO" id="GO:0000271">
    <property type="term" value="P:polysaccharide biosynthetic process"/>
    <property type="evidence" value="ECO:0007669"/>
    <property type="project" value="InterPro"/>
</dbReference>
<dbReference type="AlphaFoldDB" id="A0A7V4AMZ7"/>
<dbReference type="PANTHER" id="PTHR30576">
    <property type="entry name" value="COLANIC BIOSYNTHESIS UDP-GLUCOSE LIPID CARRIER TRANSFERASE"/>
    <property type="match status" value="1"/>
</dbReference>
<proteinExistence type="inferred from homology"/>
<evidence type="ECO:0000256" key="5">
    <source>
        <dbReference type="ARBA" id="ARBA00022679"/>
    </source>
</evidence>
<comment type="subcellular location">
    <subcellularLocation>
        <location evidence="2">Cell membrane</location>
    </subcellularLocation>
    <subcellularLocation>
        <location evidence="1">Membrane</location>
        <topology evidence="1">Multi-pass membrane protein</topology>
    </subcellularLocation>
</comment>
<dbReference type="InterPro" id="IPR003362">
    <property type="entry name" value="Bact_transf"/>
</dbReference>
<dbReference type="InterPro" id="IPR017475">
    <property type="entry name" value="EPS_sugar_tfrase"/>
</dbReference>
<feature type="transmembrane region" description="Helical" evidence="9">
    <location>
        <begin position="124"/>
        <end position="140"/>
    </location>
</feature>
<feature type="domain" description="Bacterial sugar transferase" evidence="10">
    <location>
        <begin position="286"/>
        <end position="479"/>
    </location>
</feature>